<dbReference type="PANTHER" id="PTHR42707">
    <property type="entry name" value="ACYL-COA DEHYDROGENASE"/>
    <property type="match status" value="1"/>
</dbReference>
<dbReference type="AlphaFoldDB" id="A0A1I7TMB9"/>
<feature type="coiled-coil region" evidence="5">
    <location>
        <begin position="502"/>
        <end position="529"/>
    </location>
</feature>
<dbReference type="Gene3D" id="2.40.110.20">
    <property type="match status" value="1"/>
</dbReference>
<dbReference type="Proteomes" id="UP000095282">
    <property type="component" value="Unplaced"/>
</dbReference>
<evidence type="ECO:0000313" key="10">
    <source>
        <dbReference type="Proteomes" id="UP000095282"/>
    </source>
</evidence>
<feature type="domain" description="Acyl-CoA dehydrogenase 11-like C-terminal" evidence="9">
    <location>
        <begin position="484"/>
        <end position="605"/>
    </location>
</feature>
<dbReference type="InterPro" id="IPR036250">
    <property type="entry name" value="AcylCo_DH-like_C"/>
</dbReference>
<comment type="similarity">
    <text evidence="1 4">Belongs to the acyl-CoA dehydrogenase family.</text>
</comment>
<evidence type="ECO:0000259" key="7">
    <source>
        <dbReference type="Pfam" id="PF02770"/>
    </source>
</evidence>
<dbReference type="InterPro" id="IPR006091">
    <property type="entry name" value="Acyl-CoA_Oxase/DH_mid-dom"/>
</dbReference>
<evidence type="ECO:0000313" key="11">
    <source>
        <dbReference type="WBParaSite" id="Csp11.Scaffold628.g7345.t1"/>
    </source>
</evidence>
<comment type="cofactor">
    <cofactor evidence="4">
        <name>FAD</name>
        <dbReference type="ChEBI" id="CHEBI:57692"/>
    </cofactor>
</comment>
<dbReference type="Gene3D" id="1.20.140.10">
    <property type="entry name" value="Butyryl-CoA Dehydrogenase, subunit A, domain 3"/>
    <property type="match status" value="1"/>
</dbReference>
<keyword evidence="3 4" id="KW-0274">FAD</keyword>
<keyword evidence="2 4" id="KW-0285">Flavoprotein</keyword>
<evidence type="ECO:0000256" key="5">
    <source>
        <dbReference type="SAM" id="Coils"/>
    </source>
</evidence>
<keyword evidence="4" id="KW-0560">Oxidoreductase</keyword>
<evidence type="ECO:0000256" key="3">
    <source>
        <dbReference type="ARBA" id="ARBA00022827"/>
    </source>
</evidence>
<dbReference type="Pfam" id="PF02770">
    <property type="entry name" value="Acyl-CoA_dh_M"/>
    <property type="match status" value="1"/>
</dbReference>
<sequence>MHRIGHAVRMASSTTKNATIVARHTQYSHAKTGGFSQDSPTLHNPYTDDPILDRALRRLLPEAQYMRVAADLSKFGDRITSEIEHLGRQAELDQPRLEQQDAWGKRIDKLIVCNEWQKLKQICAEEGVISIGYENDVDPFVRRIHQVAKLFLFSPSAGLVSCPMAMTDGAVKTLTSLNLYGKHKFATEAVDRLRSRDPSKAWTSGQWMTEKKGGSDVAGGCDTYAVQVDKDTYRLHGYKWFSSAVDADVALTLARVVDSDGNAVEGSRGLSLFLLRIRDESGNLNGIQMVRLKNKLGTKQLPTAELLLDGAIAERIGEPGRGVAGISNMLNITRIHNAVASLGYMRRIISLARDYSTKRVVFGQTQSKWPLHTTTLAKMEVETRGSMLLLFESARLLGLSEAGKSSDIDAMMLRLITPVLKLYAGKQAVPLVSEGIECFGGQGYMEDTGLPTILRDAQVTPIWEGTTNVLSLDVLRVFSGKENILLAFGKRVSQLLKNTSNEPKLQKAKQSVEEALKELQKLLVKASDSAVKGDTRIDSVARHISFAIARIYSGSLLIDHASDSTVANPSDIEVAYRYCCEQPLIDLRWEWFSEERVKEDRDIVFDNYSGQQKSKI</sequence>
<dbReference type="Pfam" id="PF18158">
    <property type="entry name" value="AidB_N"/>
    <property type="match status" value="1"/>
</dbReference>
<feature type="domain" description="Acyl-CoA oxidase/dehydrogenase middle" evidence="7">
    <location>
        <begin position="206"/>
        <end position="309"/>
    </location>
</feature>
<keyword evidence="5" id="KW-0175">Coiled coil</keyword>
<dbReference type="Gene3D" id="6.10.250.600">
    <property type="match status" value="1"/>
</dbReference>
<evidence type="ECO:0000259" key="8">
    <source>
        <dbReference type="Pfam" id="PF18158"/>
    </source>
</evidence>
<dbReference type="GO" id="GO:0003995">
    <property type="term" value="F:acyl-CoA dehydrogenase activity"/>
    <property type="evidence" value="ECO:0007669"/>
    <property type="project" value="TreeGrafter"/>
</dbReference>
<dbReference type="SUPFAM" id="SSF56645">
    <property type="entry name" value="Acyl-CoA dehydrogenase NM domain-like"/>
    <property type="match status" value="1"/>
</dbReference>
<dbReference type="InterPro" id="IPR053998">
    <property type="entry name" value="ACDH-11_C"/>
</dbReference>
<proteinExistence type="inferred from homology"/>
<accession>A0A1I7TMB9</accession>
<evidence type="ECO:0000256" key="1">
    <source>
        <dbReference type="ARBA" id="ARBA00009347"/>
    </source>
</evidence>
<dbReference type="Pfam" id="PF00441">
    <property type="entry name" value="Acyl-CoA_dh_1"/>
    <property type="match status" value="1"/>
</dbReference>
<organism evidence="10 11">
    <name type="scientific">Caenorhabditis tropicalis</name>
    <dbReference type="NCBI Taxonomy" id="1561998"/>
    <lineage>
        <taxon>Eukaryota</taxon>
        <taxon>Metazoa</taxon>
        <taxon>Ecdysozoa</taxon>
        <taxon>Nematoda</taxon>
        <taxon>Chromadorea</taxon>
        <taxon>Rhabditida</taxon>
        <taxon>Rhabditina</taxon>
        <taxon>Rhabditomorpha</taxon>
        <taxon>Rhabditoidea</taxon>
        <taxon>Rhabditidae</taxon>
        <taxon>Peloderinae</taxon>
        <taxon>Caenorhabditis</taxon>
    </lineage>
</organism>
<dbReference type="InterPro" id="IPR009100">
    <property type="entry name" value="AcylCoA_DH/oxidase_NM_dom_sf"/>
</dbReference>
<reference evidence="11" key="1">
    <citation type="submission" date="2016-11" db="UniProtKB">
        <authorList>
            <consortium name="WormBaseParasite"/>
        </authorList>
    </citation>
    <scope>IDENTIFICATION</scope>
</reference>
<dbReference type="InterPro" id="IPR041504">
    <property type="entry name" value="AidB_N"/>
</dbReference>
<evidence type="ECO:0000256" key="4">
    <source>
        <dbReference type="RuleBase" id="RU362125"/>
    </source>
</evidence>
<dbReference type="Pfam" id="PF22217">
    <property type="entry name" value="ACDH-11_C"/>
    <property type="match status" value="1"/>
</dbReference>
<feature type="domain" description="Acyl-CoA dehydrogenase/oxidase C-terminal" evidence="6">
    <location>
        <begin position="320"/>
        <end position="476"/>
    </location>
</feature>
<protein>
    <submittedName>
        <fullName evidence="11">Acyl-CoA dehydrogenase family member 11-like</fullName>
    </submittedName>
</protein>
<keyword evidence="10" id="KW-1185">Reference proteome</keyword>
<dbReference type="STRING" id="1561998.A0A1I7TMB9"/>
<dbReference type="PANTHER" id="PTHR42707:SF2">
    <property type="entry name" value="ACD11 DEHYDROGENASE"/>
    <property type="match status" value="1"/>
</dbReference>
<dbReference type="InterPro" id="IPR009075">
    <property type="entry name" value="AcylCo_DH/oxidase_C"/>
</dbReference>
<feature type="domain" description="Adaptive response protein AidB N-terminal" evidence="8">
    <location>
        <begin position="43"/>
        <end position="176"/>
    </location>
</feature>
<evidence type="ECO:0000259" key="6">
    <source>
        <dbReference type="Pfam" id="PF00441"/>
    </source>
</evidence>
<evidence type="ECO:0000259" key="9">
    <source>
        <dbReference type="Pfam" id="PF22217"/>
    </source>
</evidence>
<dbReference type="InterPro" id="IPR052904">
    <property type="entry name" value="Acyl-CoA_dehydrogenase-like"/>
</dbReference>
<evidence type="ECO:0000256" key="2">
    <source>
        <dbReference type="ARBA" id="ARBA00022630"/>
    </source>
</evidence>
<dbReference type="WBParaSite" id="Csp11.Scaffold628.g7345.t1">
    <property type="protein sequence ID" value="Csp11.Scaffold628.g7345.t1"/>
    <property type="gene ID" value="Csp11.Scaffold628.g7345"/>
</dbReference>
<dbReference type="SUPFAM" id="SSF47203">
    <property type="entry name" value="Acyl-CoA dehydrogenase C-terminal domain-like"/>
    <property type="match status" value="1"/>
</dbReference>
<dbReference type="eggNOG" id="KOG0137">
    <property type="taxonomic scope" value="Eukaryota"/>
</dbReference>
<name>A0A1I7TMB9_9PELO</name>